<reference evidence="2" key="5">
    <citation type="journal article" date="2021" name="G3 (Bethesda)">
        <title>Aegilops tauschii genome assembly Aet v5.0 features greater sequence contiguity and improved annotation.</title>
        <authorList>
            <person name="Wang L."/>
            <person name="Zhu T."/>
            <person name="Rodriguez J.C."/>
            <person name="Deal K.R."/>
            <person name="Dubcovsky J."/>
            <person name="McGuire P.E."/>
            <person name="Lux T."/>
            <person name="Spannagl M."/>
            <person name="Mayer K.F.X."/>
            <person name="Baldrich P."/>
            <person name="Meyers B.C."/>
            <person name="Huo N."/>
            <person name="Gu Y.Q."/>
            <person name="Zhou H."/>
            <person name="Devos K.M."/>
            <person name="Bennetzen J.L."/>
            <person name="Unver T."/>
            <person name="Budak H."/>
            <person name="Gulick P.J."/>
            <person name="Galiba G."/>
            <person name="Kalapos B."/>
            <person name="Nelson D.R."/>
            <person name="Li P."/>
            <person name="You F.M."/>
            <person name="Luo M.C."/>
            <person name="Dvorak J."/>
        </authorList>
    </citation>
    <scope>NUCLEOTIDE SEQUENCE [LARGE SCALE GENOMIC DNA]</scope>
    <source>
        <strain evidence="2">cv. AL8/78</strain>
    </source>
</reference>
<dbReference type="PROSITE" id="PS00768">
    <property type="entry name" value="TRANSTHYRETIN_1"/>
    <property type="match status" value="1"/>
</dbReference>
<name>A0A453A103_AEGTS</name>
<dbReference type="PANTHER" id="PTHR10395">
    <property type="entry name" value="URICASE AND TRANSTHYRETIN-RELATED"/>
    <property type="match status" value="1"/>
</dbReference>
<dbReference type="InterPro" id="IPR023418">
    <property type="entry name" value="Thyroxine_BS"/>
</dbReference>
<dbReference type="Pfam" id="PF00576">
    <property type="entry name" value="Transthyretin"/>
    <property type="match status" value="1"/>
</dbReference>
<sequence>MVICWKEISGLDVDYWSTRWSSSQPFANKAHEITGSSNRTHPPITTHVLDTTLGSPASGIEVHLEMWKDASSSPSFDNNDFNGWTTLGSSITNNGGHNGHLMDAADNVAPSFSCISFNISKYALSGFFPYVSIIFEIKRARRPSISMLLCCILHF</sequence>
<dbReference type="PANTHER" id="PTHR10395:SF7">
    <property type="entry name" value="5-HYDROXYISOURATE HYDROLASE"/>
    <property type="match status" value="1"/>
</dbReference>
<dbReference type="SUPFAM" id="SSF49472">
    <property type="entry name" value="Transthyretin (synonym: prealbumin)"/>
    <property type="match status" value="1"/>
</dbReference>
<organism evidence="2 3">
    <name type="scientific">Aegilops tauschii subsp. strangulata</name>
    <name type="common">Goatgrass</name>
    <dbReference type="NCBI Taxonomy" id="200361"/>
    <lineage>
        <taxon>Eukaryota</taxon>
        <taxon>Viridiplantae</taxon>
        <taxon>Streptophyta</taxon>
        <taxon>Embryophyta</taxon>
        <taxon>Tracheophyta</taxon>
        <taxon>Spermatophyta</taxon>
        <taxon>Magnoliopsida</taxon>
        <taxon>Liliopsida</taxon>
        <taxon>Poales</taxon>
        <taxon>Poaceae</taxon>
        <taxon>BOP clade</taxon>
        <taxon>Pooideae</taxon>
        <taxon>Triticodae</taxon>
        <taxon>Triticeae</taxon>
        <taxon>Triticinae</taxon>
        <taxon>Aegilops</taxon>
    </lineage>
</organism>
<reference evidence="3" key="2">
    <citation type="journal article" date="2017" name="Nat. Plants">
        <title>The Aegilops tauschii genome reveals multiple impacts of transposons.</title>
        <authorList>
            <person name="Zhao G."/>
            <person name="Zou C."/>
            <person name="Li K."/>
            <person name="Wang K."/>
            <person name="Li T."/>
            <person name="Gao L."/>
            <person name="Zhang X."/>
            <person name="Wang H."/>
            <person name="Yang Z."/>
            <person name="Liu X."/>
            <person name="Jiang W."/>
            <person name="Mao L."/>
            <person name="Kong X."/>
            <person name="Jiao Y."/>
            <person name="Jia J."/>
        </authorList>
    </citation>
    <scope>NUCLEOTIDE SEQUENCE [LARGE SCALE GENOMIC DNA]</scope>
    <source>
        <strain evidence="3">cv. AL8/78</strain>
    </source>
</reference>
<reference evidence="2" key="3">
    <citation type="journal article" date="2017" name="Nature">
        <title>Genome sequence of the progenitor of the wheat D genome Aegilops tauschii.</title>
        <authorList>
            <person name="Luo M.C."/>
            <person name="Gu Y.Q."/>
            <person name="Puiu D."/>
            <person name="Wang H."/>
            <person name="Twardziok S.O."/>
            <person name="Deal K.R."/>
            <person name="Huo N."/>
            <person name="Zhu T."/>
            <person name="Wang L."/>
            <person name="Wang Y."/>
            <person name="McGuire P.E."/>
            <person name="Liu S."/>
            <person name="Long H."/>
            <person name="Ramasamy R.K."/>
            <person name="Rodriguez J.C."/>
            <person name="Van S.L."/>
            <person name="Yuan L."/>
            <person name="Wang Z."/>
            <person name="Xia Z."/>
            <person name="Xiao L."/>
            <person name="Anderson O.D."/>
            <person name="Ouyang S."/>
            <person name="Liang Y."/>
            <person name="Zimin A.V."/>
            <person name="Pertea G."/>
            <person name="Qi P."/>
            <person name="Bennetzen J.L."/>
            <person name="Dai X."/>
            <person name="Dawson M.W."/>
            <person name="Muller H.G."/>
            <person name="Kugler K."/>
            <person name="Rivarola-Duarte L."/>
            <person name="Spannagl M."/>
            <person name="Mayer K.F.X."/>
            <person name="Lu F.H."/>
            <person name="Bevan M.W."/>
            <person name="Leroy P."/>
            <person name="Li P."/>
            <person name="You F.M."/>
            <person name="Sun Q."/>
            <person name="Liu Z."/>
            <person name="Lyons E."/>
            <person name="Wicker T."/>
            <person name="Salzberg S.L."/>
            <person name="Devos K.M."/>
            <person name="Dvorak J."/>
        </authorList>
    </citation>
    <scope>NUCLEOTIDE SEQUENCE [LARGE SCALE GENOMIC DNA]</scope>
    <source>
        <strain evidence="2">cv. AL8/78</strain>
    </source>
</reference>
<dbReference type="AlphaFoldDB" id="A0A453A103"/>
<dbReference type="Proteomes" id="UP000015105">
    <property type="component" value="Chromosome 1D"/>
</dbReference>
<accession>A0A453A103</accession>
<dbReference type="Gene3D" id="2.60.40.180">
    <property type="entry name" value="Transthyretin/hydroxyisourate hydrolase domain"/>
    <property type="match status" value="1"/>
</dbReference>
<dbReference type="InterPro" id="IPR036817">
    <property type="entry name" value="Transthyretin/HIU_hydrolase_sf"/>
</dbReference>
<feature type="domain" description="Transthyretin/hydroxyisourate hydrolase" evidence="1">
    <location>
        <begin position="44"/>
        <end position="149"/>
    </location>
</feature>
<evidence type="ECO:0000313" key="2">
    <source>
        <dbReference type="EnsemblPlants" id="AET1Gv20999600.1"/>
    </source>
</evidence>
<dbReference type="Gramene" id="AET1Gv20999600.1">
    <property type="protein sequence ID" value="AET1Gv20999600.1"/>
    <property type="gene ID" value="AET1Gv20999600"/>
</dbReference>
<reference evidence="2" key="4">
    <citation type="submission" date="2019-03" db="UniProtKB">
        <authorList>
            <consortium name="EnsemblPlants"/>
        </authorList>
    </citation>
    <scope>IDENTIFICATION</scope>
</reference>
<evidence type="ECO:0000313" key="3">
    <source>
        <dbReference type="Proteomes" id="UP000015105"/>
    </source>
</evidence>
<keyword evidence="3" id="KW-1185">Reference proteome</keyword>
<dbReference type="InterPro" id="IPR023416">
    <property type="entry name" value="Transthyretin/HIU_hydrolase_d"/>
</dbReference>
<protein>
    <recommendedName>
        <fullName evidence="1">Transthyretin/hydroxyisourate hydrolase domain-containing protein</fullName>
    </recommendedName>
</protein>
<reference evidence="3" key="1">
    <citation type="journal article" date="2014" name="Science">
        <title>Ancient hybridizations among the ancestral genomes of bread wheat.</title>
        <authorList>
            <consortium name="International Wheat Genome Sequencing Consortium,"/>
            <person name="Marcussen T."/>
            <person name="Sandve S.R."/>
            <person name="Heier L."/>
            <person name="Spannagl M."/>
            <person name="Pfeifer M."/>
            <person name="Jakobsen K.S."/>
            <person name="Wulff B.B."/>
            <person name="Steuernagel B."/>
            <person name="Mayer K.F."/>
            <person name="Olsen O.A."/>
        </authorList>
    </citation>
    <scope>NUCLEOTIDE SEQUENCE [LARGE SCALE GENOMIC DNA]</scope>
    <source>
        <strain evidence="3">cv. AL8/78</strain>
    </source>
</reference>
<proteinExistence type="predicted"/>
<dbReference type="STRING" id="200361.A0A453A103"/>
<dbReference type="GO" id="GO:0006144">
    <property type="term" value="P:purine nucleobase metabolic process"/>
    <property type="evidence" value="ECO:0007669"/>
    <property type="project" value="TreeGrafter"/>
</dbReference>
<evidence type="ECO:0000259" key="1">
    <source>
        <dbReference type="Pfam" id="PF00576"/>
    </source>
</evidence>
<dbReference type="EnsemblPlants" id="AET1Gv20999600.1">
    <property type="protein sequence ID" value="AET1Gv20999600.1"/>
    <property type="gene ID" value="AET1Gv20999600"/>
</dbReference>